<gene>
    <name evidence="1" type="ORF">AAFF_G00222310</name>
</gene>
<reference evidence="1" key="1">
    <citation type="journal article" date="2023" name="Science">
        <title>Genome structures resolve the early diversification of teleost fishes.</title>
        <authorList>
            <person name="Parey E."/>
            <person name="Louis A."/>
            <person name="Montfort J."/>
            <person name="Bouchez O."/>
            <person name="Roques C."/>
            <person name="Iampietro C."/>
            <person name="Lluch J."/>
            <person name="Castinel A."/>
            <person name="Donnadieu C."/>
            <person name="Desvignes T."/>
            <person name="Floi Bucao C."/>
            <person name="Jouanno E."/>
            <person name="Wen M."/>
            <person name="Mejri S."/>
            <person name="Dirks R."/>
            <person name="Jansen H."/>
            <person name="Henkel C."/>
            <person name="Chen W.J."/>
            <person name="Zahm M."/>
            <person name="Cabau C."/>
            <person name="Klopp C."/>
            <person name="Thompson A.W."/>
            <person name="Robinson-Rechavi M."/>
            <person name="Braasch I."/>
            <person name="Lecointre G."/>
            <person name="Bobe J."/>
            <person name="Postlethwait J.H."/>
            <person name="Berthelot C."/>
            <person name="Roest Crollius H."/>
            <person name="Guiguen Y."/>
        </authorList>
    </citation>
    <scope>NUCLEOTIDE SEQUENCE</scope>
    <source>
        <strain evidence="1">NC1722</strain>
    </source>
</reference>
<accession>A0AAD7W4Q4</accession>
<comment type="caution">
    <text evidence="1">The sequence shown here is derived from an EMBL/GenBank/DDBJ whole genome shotgun (WGS) entry which is preliminary data.</text>
</comment>
<protein>
    <submittedName>
        <fullName evidence="1">Uncharacterized protein</fullName>
    </submittedName>
</protein>
<organism evidence="1 2">
    <name type="scientific">Aldrovandia affinis</name>
    <dbReference type="NCBI Taxonomy" id="143900"/>
    <lineage>
        <taxon>Eukaryota</taxon>
        <taxon>Metazoa</taxon>
        <taxon>Chordata</taxon>
        <taxon>Craniata</taxon>
        <taxon>Vertebrata</taxon>
        <taxon>Euteleostomi</taxon>
        <taxon>Actinopterygii</taxon>
        <taxon>Neopterygii</taxon>
        <taxon>Teleostei</taxon>
        <taxon>Notacanthiformes</taxon>
        <taxon>Halosauridae</taxon>
        <taxon>Aldrovandia</taxon>
    </lineage>
</organism>
<proteinExistence type="predicted"/>
<dbReference type="AlphaFoldDB" id="A0AAD7W4Q4"/>
<dbReference type="Proteomes" id="UP001221898">
    <property type="component" value="Unassembled WGS sequence"/>
</dbReference>
<name>A0AAD7W4Q4_9TELE</name>
<keyword evidence="2" id="KW-1185">Reference proteome</keyword>
<sequence>MTASRTVATGSRHLIWGSAAMLQCTRIGLEDALVAGCVTLPTPRCARLRQTVVSARRGSRCPVQNPNRRRTHRSMLLSPLANALASSVALQSLKGNASGLFQCGTPAVPLVFVREGVGPGR</sequence>
<evidence type="ECO:0000313" key="1">
    <source>
        <dbReference type="EMBL" id="KAJ8383295.1"/>
    </source>
</evidence>
<evidence type="ECO:0000313" key="2">
    <source>
        <dbReference type="Proteomes" id="UP001221898"/>
    </source>
</evidence>
<dbReference type="EMBL" id="JAINUG010000297">
    <property type="protein sequence ID" value="KAJ8383295.1"/>
    <property type="molecule type" value="Genomic_DNA"/>
</dbReference>